<dbReference type="KEGG" id="kro:BVG79_p1000065"/>
<reference evidence="2 3" key="1">
    <citation type="submission" date="2017-02" db="EMBL/GenBank/DDBJ databases">
        <title>Ketogulonicigenium robustum SPU B003 Genome sequencing and assembly.</title>
        <authorList>
            <person name="Li Y."/>
            <person name="Liu L."/>
            <person name="Wang C."/>
            <person name="Zhang M."/>
            <person name="Zhang T."/>
            <person name="Zhang Y."/>
        </authorList>
    </citation>
    <scope>NUCLEOTIDE SEQUENCE [LARGE SCALE GENOMIC DNA]</scope>
    <source>
        <strain evidence="2 3">SPU_B003</strain>
        <plasmid evidence="2 3">unnamed1</plasmid>
    </source>
</reference>
<feature type="region of interest" description="Disordered" evidence="1">
    <location>
        <begin position="20"/>
        <end position="39"/>
    </location>
</feature>
<proteinExistence type="predicted"/>
<dbReference type="Proteomes" id="UP000242447">
    <property type="component" value="Plasmid unnamed1"/>
</dbReference>
<geneLocation type="plasmid" evidence="2">
    <name>unnamed1</name>
</geneLocation>
<feature type="compositionally biased region" description="Basic and acidic residues" evidence="1">
    <location>
        <begin position="20"/>
        <end position="33"/>
    </location>
</feature>
<keyword evidence="3" id="KW-1185">Reference proteome</keyword>
<dbReference type="AlphaFoldDB" id="A0A1W6P3F0"/>
<gene>
    <name evidence="2" type="ORF">BVG79_p1000065</name>
</gene>
<organism evidence="2 3">
    <name type="scientific">Ketogulonicigenium robustum</name>
    <dbReference type="NCBI Taxonomy" id="92947"/>
    <lineage>
        <taxon>Bacteria</taxon>
        <taxon>Pseudomonadati</taxon>
        <taxon>Pseudomonadota</taxon>
        <taxon>Alphaproteobacteria</taxon>
        <taxon>Rhodobacterales</taxon>
        <taxon>Roseobacteraceae</taxon>
        <taxon>Ketogulonicigenium</taxon>
    </lineage>
</organism>
<name>A0A1W6P3F0_9RHOB</name>
<evidence type="ECO:0000313" key="3">
    <source>
        <dbReference type="Proteomes" id="UP000242447"/>
    </source>
</evidence>
<evidence type="ECO:0000313" key="2">
    <source>
        <dbReference type="EMBL" id="ARO15867.1"/>
    </source>
</evidence>
<evidence type="ECO:0000256" key="1">
    <source>
        <dbReference type="SAM" id="MobiDB-lite"/>
    </source>
</evidence>
<dbReference type="EMBL" id="CP019938">
    <property type="protein sequence ID" value="ARO15867.1"/>
    <property type="molecule type" value="Genomic_DNA"/>
</dbReference>
<sequence>MHFHNPDWAWRRSILGKDRCRQKRENRSADNREGAAGQA</sequence>
<accession>A0A1W6P3F0</accession>
<keyword evidence="2" id="KW-0614">Plasmid</keyword>
<protein>
    <submittedName>
        <fullName evidence="2">Uncharacterized protein</fullName>
    </submittedName>
</protein>